<reference evidence="2 3" key="1">
    <citation type="journal article" date="2012" name="J. Bacteriol.">
        <title>Genome Sequence of the Filamentous Bacterium Fibrisoma limi BUZ 3T.</title>
        <authorList>
            <person name="Filippini M."/>
            <person name="Qi W."/>
            <person name="Jaenicke S."/>
            <person name="Goesmann A."/>
            <person name="Smits T.H."/>
            <person name="Bagheri H.C."/>
        </authorList>
    </citation>
    <scope>NUCLEOTIDE SEQUENCE [LARGE SCALE GENOMIC DNA]</scope>
    <source>
        <strain evidence="3">BUZ 3T</strain>
    </source>
</reference>
<sequence length="190" mass="20961">MENSVRKSVRRVIRNWWLLLLTGLLLLALGIWIIASPEDSYRSLTILFSVSLTITGLTEVAAAISHRQSIDGWGWTLAGGLIDLALGLYFLANLDVTMTVLPILMGIWLLFRGVLAIGTSMNLRAYGAPNWGLSLALGIGIIVFAFLIVNNPQFGALNIVVWTGLSFILAGIFRIILSLRLLRLKERLDE</sequence>
<dbReference type="InterPro" id="IPR052712">
    <property type="entry name" value="Acid_resist_chaperone_HdeD"/>
</dbReference>
<keyword evidence="1" id="KW-1133">Transmembrane helix</keyword>
<dbReference type="STRING" id="1185876.BN8_03936"/>
<dbReference type="GO" id="GO:0005886">
    <property type="term" value="C:plasma membrane"/>
    <property type="evidence" value="ECO:0007669"/>
    <property type="project" value="TreeGrafter"/>
</dbReference>
<protein>
    <recommendedName>
        <fullName evidence="4">HdeD protein</fullName>
    </recommendedName>
</protein>
<evidence type="ECO:0008006" key="4">
    <source>
        <dbReference type="Google" id="ProtNLM"/>
    </source>
</evidence>
<dbReference type="PANTHER" id="PTHR34989">
    <property type="entry name" value="PROTEIN HDED"/>
    <property type="match status" value="1"/>
</dbReference>
<dbReference type="eggNOG" id="COG3247">
    <property type="taxonomic scope" value="Bacteria"/>
</dbReference>
<dbReference type="EMBL" id="CAIT01000007">
    <property type="protein sequence ID" value="CCH54735.1"/>
    <property type="molecule type" value="Genomic_DNA"/>
</dbReference>
<evidence type="ECO:0000256" key="1">
    <source>
        <dbReference type="SAM" id="Phobius"/>
    </source>
</evidence>
<accession>I2GLF9</accession>
<evidence type="ECO:0000313" key="2">
    <source>
        <dbReference type="EMBL" id="CCH54735.1"/>
    </source>
</evidence>
<dbReference type="InterPro" id="IPR005325">
    <property type="entry name" value="DUF308_memb"/>
</dbReference>
<comment type="caution">
    <text evidence="2">The sequence shown here is derived from an EMBL/GenBank/DDBJ whole genome shotgun (WGS) entry which is preliminary data.</text>
</comment>
<name>I2GLF9_9BACT</name>
<feature type="transmembrane region" description="Helical" evidence="1">
    <location>
        <begin position="155"/>
        <end position="177"/>
    </location>
</feature>
<keyword evidence="3" id="KW-1185">Reference proteome</keyword>
<dbReference type="Proteomes" id="UP000009309">
    <property type="component" value="Unassembled WGS sequence"/>
</dbReference>
<dbReference type="RefSeq" id="WP_009283311.1">
    <property type="nucleotide sequence ID" value="NZ_CAIT01000007.1"/>
</dbReference>
<gene>
    <name evidence="2" type="ORF">BN8_03936</name>
</gene>
<dbReference type="Pfam" id="PF03729">
    <property type="entry name" value="DUF308"/>
    <property type="match status" value="2"/>
</dbReference>
<dbReference type="PANTHER" id="PTHR34989:SF1">
    <property type="entry name" value="PROTEIN HDED"/>
    <property type="match status" value="1"/>
</dbReference>
<feature type="transmembrane region" description="Helical" evidence="1">
    <location>
        <begin position="98"/>
        <end position="118"/>
    </location>
</feature>
<dbReference type="AlphaFoldDB" id="I2GLF9"/>
<feature type="transmembrane region" description="Helical" evidence="1">
    <location>
        <begin position="73"/>
        <end position="92"/>
    </location>
</feature>
<dbReference type="OrthoDB" id="7059775at2"/>
<feature type="transmembrane region" description="Helical" evidence="1">
    <location>
        <begin position="16"/>
        <end position="35"/>
    </location>
</feature>
<evidence type="ECO:0000313" key="3">
    <source>
        <dbReference type="Proteomes" id="UP000009309"/>
    </source>
</evidence>
<organism evidence="2 3">
    <name type="scientific">Fibrisoma limi BUZ 3</name>
    <dbReference type="NCBI Taxonomy" id="1185876"/>
    <lineage>
        <taxon>Bacteria</taxon>
        <taxon>Pseudomonadati</taxon>
        <taxon>Bacteroidota</taxon>
        <taxon>Cytophagia</taxon>
        <taxon>Cytophagales</taxon>
        <taxon>Spirosomataceae</taxon>
        <taxon>Fibrisoma</taxon>
    </lineage>
</organism>
<feature type="transmembrane region" description="Helical" evidence="1">
    <location>
        <begin position="130"/>
        <end position="149"/>
    </location>
</feature>
<keyword evidence="1" id="KW-0812">Transmembrane</keyword>
<proteinExistence type="predicted"/>
<feature type="transmembrane region" description="Helical" evidence="1">
    <location>
        <begin position="41"/>
        <end position="61"/>
    </location>
</feature>
<keyword evidence="1" id="KW-0472">Membrane</keyword>